<dbReference type="PROSITE" id="PS51186">
    <property type="entry name" value="GNAT"/>
    <property type="match status" value="1"/>
</dbReference>
<evidence type="ECO:0000259" key="1">
    <source>
        <dbReference type="PROSITE" id="PS51186"/>
    </source>
</evidence>
<comment type="caution">
    <text evidence="2">The sequence shown here is derived from an EMBL/GenBank/DDBJ whole genome shotgun (WGS) entry which is preliminary data.</text>
</comment>
<dbReference type="AlphaFoldDB" id="A0A9X4YDV7"/>
<dbReference type="EMBL" id="WMEX01000008">
    <property type="protein sequence ID" value="MYL27904.1"/>
    <property type="molecule type" value="Genomic_DNA"/>
</dbReference>
<dbReference type="Proteomes" id="UP000460751">
    <property type="component" value="Unassembled WGS sequence"/>
</dbReference>
<dbReference type="GO" id="GO:0016747">
    <property type="term" value="F:acyltransferase activity, transferring groups other than amino-acyl groups"/>
    <property type="evidence" value="ECO:0007669"/>
    <property type="project" value="InterPro"/>
</dbReference>
<keyword evidence="3" id="KW-1185">Reference proteome</keyword>
<dbReference type="RefSeq" id="WP_160899443.1">
    <property type="nucleotide sequence ID" value="NZ_WMEX01000008.1"/>
</dbReference>
<accession>A0A9X4YDV7</accession>
<dbReference type="Gene3D" id="3.40.630.30">
    <property type="match status" value="1"/>
</dbReference>
<dbReference type="NCBIfam" id="TIGR04045">
    <property type="entry name" value="MSMEG_0567_GNAT"/>
    <property type="match status" value="1"/>
</dbReference>
<dbReference type="OrthoDB" id="9796171at2"/>
<dbReference type="InterPro" id="IPR000182">
    <property type="entry name" value="GNAT_dom"/>
</dbReference>
<protein>
    <submittedName>
        <fullName evidence="2">GNAT family N-acetyltransferase</fullName>
    </submittedName>
</protein>
<sequence length="184" mass="20609">MLPDTPDNTVVPFRPGAYTVRLANRGWERDHALALRRQVFCVEQGLFSKSDRDEVDRHAQPIVALSWYSGMADQVVGTVRIHEASPGLWYGSRLAVAEGYRRMACLGTELIRLAVGTAHARGCTRFLAQVQQRNVPLFESLHWQVLETIDVRGRPHAFMEADLAQYPPCAESELGIVTTSHRVA</sequence>
<organism evidence="2 3">
    <name type="scientific">Vreelandella halophila</name>
    <dbReference type="NCBI Taxonomy" id="86177"/>
    <lineage>
        <taxon>Bacteria</taxon>
        <taxon>Pseudomonadati</taxon>
        <taxon>Pseudomonadota</taxon>
        <taxon>Gammaproteobacteria</taxon>
        <taxon>Oceanospirillales</taxon>
        <taxon>Halomonadaceae</taxon>
        <taxon>Vreelandella</taxon>
    </lineage>
</organism>
<dbReference type="Pfam" id="PF00583">
    <property type="entry name" value="Acetyltransf_1"/>
    <property type="match status" value="1"/>
</dbReference>
<evidence type="ECO:0000313" key="3">
    <source>
        <dbReference type="Proteomes" id="UP000460751"/>
    </source>
</evidence>
<dbReference type="InterPro" id="IPR024035">
    <property type="entry name" value="MSMEG_0567_GNAT"/>
</dbReference>
<evidence type="ECO:0000313" key="2">
    <source>
        <dbReference type="EMBL" id="MYL27904.1"/>
    </source>
</evidence>
<dbReference type="SUPFAM" id="SSF55729">
    <property type="entry name" value="Acyl-CoA N-acyltransferases (Nat)"/>
    <property type="match status" value="1"/>
</dbReference>
<feature type="domain" description="N-acetyltransferase" evidence="1">
    <location>
        <begin position="18"/>
        <end position="165"/>
    </location>
</feature>
<dbReference type="CDD" id="cd04301">
    <property type="entry name" value="NAT_SF"/>
    <property type="match status" value="1"/>
</dbReference>
<name>A0A9X4YDV7_9GAMM</name>
<proteinExistence type="predicted"/>
<reference evidence="2 3" key="1">
    <citation type="submission" date="2019-11" db="EMBL/GenBank/DDBJ databases">
        <title>Genome sequences of 17 halophilic strains isolated from different environments.</title>
        <authorList>
            <person name="Furrow R.E."/>
        </authorList>
    </citation>
    <scope>NUCLEOTIDE SEQUENCE [LARGE SCALE GENOMIC DNA]</scope>
    <source>
        <strain evidence="2 3">22507_15_FS</strain>
    </source>
</reference>
<dbReference type="InterPro" id="IPR016181">
    <property type="entry name" value="Acyl_CoA_acyltransferase"/>
</dbReference>
<gene>
    <name evidence="2" type="ORF">GLW01_14010</name>
</gene>